<reference evidence="7 8" key="1">
    <citation type="submission" date="2016-10" db="EMBL/GenBank/DDBJ databases">
        <authorList>
            <person name="de Groot N.N."/>
        </authorList>
    </citation>
    <scope>NUCLEOTIDE SEQUENCE [LARGE SCALE GENOMIC DNA]</scope>
    <source>
        <strain evidence="7 8">DSM 22900</strain>
    </source>
</reference>
<dbReference type="RefSeq" id="WP_090973206.1">
    <property type="nucleotide sequence ID" value="NZ_FOLL01000006.1"/>
</dbReference>
<organism evidence="7 8">
    <name type="scientific">Parapedobacter composti</name>
    <dbReference type="NCBI Taxonomy" id="623281"/>
    <lineage>
        <taxon>Bacteria</taxon>
        <taxon>Pseudomonadati</taxon>
        <taxon>Bacteroidota</taxon>
        <taxon>Sphingobacteriia</taxon>
        <taxon>Sphingobacteriales</taxon>
        <taxon>Sphingobacteriaceae</taxon>
        <taxon>Parapedobacter</taxon>
    </lineage>
</organism>
<dbReference type="InterPro" id="IPR037066">
    <property type="entry name" value="Plug_dom_sf"/>
</dbReference>
<keyword evidence="4" id="KW-0798">TonB box</keyword>
<evidence type="ECO:0000259" key="5">
    <source>
        <dbReference type="Pfam" id="PF00593"/>
    </source>
</evidence>
<proteinExistence type="inferred from homology"/>
<keyword evidence="2 4" id="KW-0472">Membrane</keyword>
<dbReference type="InterPro" id="IPR012910">
    <property type="entry name" value="Plug_dom"/>
</dbReference>
<dbReference type="InterPro" id="IPR008969">
    <property type="entry name" value="CarboxyPept-like_regulatory"/>
</dbReference>
<dbReference type="Gene3D" id="2.60.40.1120">
    <property type="entry name" value="Carboxypeptidase-like, regulatory domain"/>
    <property type="match status" value="1"/>
</dbReference>
<dbReference type="InterPro" id="IPR000531">
    <property type="entry name" value="Beta-barrel_TonB"/>
</dbReference>
<feature type="domain" description="TonB-dependent receptor-like beta-barrel" evidence="5">
    <location>
        <begin position="384"/>
        <end position="868"/>
    </location>
</feature>
<dbReference type="SUPFAM" id="SSF56935">
    <property type="entry name" value="Porins"/>
    <property type="match status" value="1"/>
</dbReference>
<dbReference type="OrthoDB" id="9768470at2"/>
<dbReference type="Gene3D" id="2.40.170.20">
    <property type="entry name" value="TonB-dependent receptor, beta-barrel domain"/>
    <property type="match status" value="1"/>
</dbReference>
<evidence type="ECO:0000259" key="6">
    <source>
        <dbReference type="Pfam" id="PF07715"/>
    </source>
</evidence>
<evidence type="ECO:0000256" key="4">
    <source>
        <dbReference type="RuleBase" id="RU003357"/>
    </source>
</evidence>
<dbReference type="Gene3D" id="2.170.130.10">
    <property type="entry name" value="TonB-dependent receptor, plug domain"/>
    <property type="match status" value="1"/>
</dbReference>
<dbReference type="STRING" id="623281.SAMN05421747_106134"/>
<feature type="domain" description="TonB-dependent receptor plug" evidence="6">
    <location>
        <begin position="142"/>
        <end position="241"/>
    </location>
</feature>
<keyword evidence="7" id="KW-0675">Receptor</keyword>
<comment type="similarity">
    <text evidence="4">Belongs to the TonB-dependent receptor family.</text>
</comment>
<dbReference type="SUPFAM" id="SSF49464">
    <property type="entry name" value="Carboxypeptidase regulatory domain-like"/>
    <property type="match status" value="1"/>
</dbReference>
<dbReference type="Pfam" id="PF13715">
    <property type="entry name" value="CarbopepD_reg_2"/>
    <property type="match status" value="1"/>
</dbReference>
<dbReference type="PANTHER" id="PTHR40980">
    <property type="entry name" value="PLUG DOMAIN-CONTAINING PROTEIN"/>
    <property type="match status" value="1"/>
</dbReference>
<dbReference type="GO" id="GO:0009279">
    <property type="term" value="C:cell outer membrane"/>
    <property type="evidence" value="ECO:0007669"/>
    <property type="project" value="UniProtKB-SubCell"/>
</dbReference>
<dbReference type="PANTHER" id="PTHR40980:SF5">
    <property type="entry name" value="TONB-DEPENDENT RECEPTOR"/>
    <property type="match status" value="1"/>
</dbReference>
<evidence type="ECO:0000313" key="7">
    <source>
        <dbReference type="EMBL" id="SFC22001.1"/>
    </source>
</evidence>
<keyword evidence="3" id="KW-0998">Cell outer membrane</keyword>
<dbReference type="InterPro" id="IPR036942">
    <property type="entry name" value="Beta-barrel_TonB_sf"/>
</dbReference>
<sequence length="938" mass="104195">MEFIQTMQKANTTTLTLLIWFLLFPFENKAQVQQGIIQGKIIDAENRLPIEGASVSLVGTSIGTATASNGVFELRNVGVGTYVVAITYIGYQELRIDDVVVFPSKITDLEVALEPAGELMEEVVISATVNKESNIALLADRKRSTMVIQKVGSQELSRKGIGNVGEGIAKVVGVAMVGNKSLFVRGLGDRYNNATLNGLPIPSTNPDLKLIPLDIFPTSIVKNIEVLKSYNSAYYGDFSGGTIDIVTKDYPEKAFIRAAVSSGFNSISTGKQFLGIDRGFASWLGFARADRAMPALPASVPVYDSYFNDNVDPQFKTPFVPHEYKAPVNAGLSLSGGDRISLDGGGTFGYLFTVANKNEYVFLPGSTAWFNAQQETIYNYDTEDYFYQTNTSGLLNLYYKPNAKATYGLTGLFVNDSRDGVLDNFGLNWDLGEVYGRRNTLIQNTLFTTQFNTKQQITERFSLDGAVGYTKTVGSIPDRTQTMVEARDNNQYQFSPNGITDVHRFFADLDDHDASARLAAELRFRNSEIGLTSLTFGVDGRYKKRRFDARQIDADAKNIRSLFRLDELDEVLSPQRLGFGDATSWRYKEVPNEQNRYRSEMYVYAPYANANFLWADKWNLVAGVRFESSSQSTDYKLERDVIEAPYRNNTITGNELLPAVSLKYMPTAKSNVIFAASKTISRPLFMEAAPFRYNESAGTAQRIGNPSLTNGDVYNVDLRYDYFPNPGELISVSVFGKRLIDPIEYVRVNSAEPMFSYVNSDRAVVAGVELEVNKNLGSLFASELDALRNASIGLNGSYLFSEVEFDEDKLSGKGVPFYPTNFKRPLFGASPYLVNADLTYRVNWNSRSHTQITGTYHVFGKRLFVAGAQGTGDIYEMPVNRLDAAINTVIMNKIGFDISINNILNPDIIYNQEFPTSDLEYMNVKRGVSVGATLSYTF</sequence>
<evidence type="ECO:0000313" key="8">
    <source>
        <dbReference type="Proteomes" id="UP000199577"/>
    </source>
</evidence>
<name>A0A1I1HDR9_9SPHI</name>
<comment type="subcellular location">
    <subcellularLocation>
        <location evidence="1 4">Cell outer membrane</location>
    </subcellularLocation>
</comment>
<evidence type="ECO:0000256" key="2">
    <source>
        <dbReference type="ARBA" id="ARBA00023136"/>
    </source>
</evidence>
<gene>
    <name evidence="7" type="ORF">SAMN05421747_106134</name>
</gene>
<keyword evidence="8" id="KW-1185">Reference proteome</keyword>
<dbReference type="AlphaFoldDB" id="A0A1I1HDR9"/>
<dbReference type="Proteomes" id="UP000199577">
    <property type="component" value="Unassembled WGS sequence"/>
</dbReference>
<dbReference type="Pfam" id="PF00593">
    <property type="entry name" value="TonB_dep_Rec_b-barrel"/>
    <property type="match status" value="1"/>
</dbReference>
<dbReference type="Pfam" id="PF07715">
    <property type="entry name" value="Plug"/>
    <property type="match status" value="1"/>
</dbReference>
<accession>A0A1I1HDR9</accession>
<dbReference type="EMBL" id="FOLL01000006">
    <property type="protein sequence ID" value="SFC22001.1"/>
    <property type="molecule type" value="Genomic_DNA"/>
</dbReference>
<evidence type="ECO:0000256" key="1">
    <source>
        <dbReference type="ARBA" id="ARBA00004442"/>
    </source>
</evidence>
<evidence type="ECO:0000256" key="3">
    <source>
        <dbReference type="ARBA" id="ARBA00023237"/>
    </source>
</evidence>
<protein>
    <submittedName>
        <fullName evidence="7">Outer membrane receptor proteins, mostly Fe transport</fullName>
    </submittedName>
</protein>